<dbReference type="EMBL" id="CP046452">
    <property type="protein sequence ID" value="QGU02534.1"/>
    <property type="molecule type" value="Genomic_DNA"/>
</dbReference>
<evidence type="ECO:0000256" key="5">
    <source>
        <dbReference type="ARBA" id="ARBA00022679"/>
    </source>
</evidence>
<dbReference type="InterPro" id="IPR004358">
    <property type="entry name" value="Sig_transdc_His_kin-like_C"/>
</dbReference>
<dbReference type="InterPro" id="IPR003661">
    <property type="entry name" value="HisK_dim/P_dom"/>
</dbReference>
<evidence type="ECO:0000256" key="8">
    <source>
        <dbReference type="ARBA" id="ARBA00022989"/>
    </source>
</evidence>
<dbReference type="SUPFAM" id="SSF47384">
    <property type="entry name" value="Homodimeric domain of signal transducing histidine kinase"/>
    <property type="match status" value="1"/>
</dbReference>
<dbReference type="Gene3D" id="1.10.287.130">
    <property type="match status" value="1"/>
</dbReference>
<dbReference type="RefSeq" id="WP_231580441.1">
    <property type="nucleotide sequence ID" value="NZ_CP046452.1"/>
</dbReference>
<dbReference type="InterPro" id="IPR050428">
    <property type="entry name" value="TCS_sensor_his_kinase"/>
</dbReference>
<keyword evidence="4" id="KW-0597">Phosphoprotein</keyword>
<dbReference type="Pfam" id="PF00512">
    <property type="entry name" value="HisKA"/>
    <property type="match status" value="1"/>
</dbReference>
<keyword evidence="6 12" id="KW-0812">Transmembrane</keyword>
<evidence type="ECO:0000256" key="7">
    <source>
        <dbReference type="ARBA" id="ARBA00022777"/>
    </source>
</evidence>
<dbReference type="EC" id="2.7.13.3" evidence="3"/>
<accession>A0A6B8VM78</accession>
<evidence type="ECO:0000256" key="11">
    <source>
        <dbReference type="SAM" id="MobiDB-lite"/>
    </source>
</evidence>
<evidence type="ECO:0000256" key="6">
    <source>
        <dbReference type="ARBA" id="ARBA00022692"/>
    </source>
</evidence>
<dbReference type="AlphaFoldDB" id="A0A6B8VM78"/>
<evidence type="ECO:0000256" key="4">
    <source>
        <dbReference type="ARBA" id="ARBA00022553"/>
    </source>
</evidence>
<dbReference type="Pfam" id="PF00672">
    <property type="entry name" value="HAMP"/>
    <property type="match status" value="1"/>
</dbReference>
<dbReference type="SMART" id="SM00304">
    <property type="entry name" value="HAMP"/>
    <property type="match status" value="1"/>
</dbReference>
<evidence type="ECO:0000256" key="9">
    <source>
        <dbReference type="ARBA" id="ARBA00023012"/>
    </source>
</evidence>
<feature type="transmembrane region" description="Helical" evidence="12">
    <location>
        <begin position="30"/>
        <end position="55"/>
    </location>
</feature>
<reference evidence="16" key="1">
    <citation type="submission" date="2019-11" db="EMBL/GenBank/DDBJ databases">
        <title>Complete genome sequence of Corynebacterium kalinowskii 1959, a novel Corynebacterium species isolated from soil of a small paddock in Vilsendorf, Germany.</title>
        <authorList>
            <person name="Schaffert L."/>
            <person name="Ruwe M."/>
            <person name="Milse J."/>
            <person name="Hanuschka K."/>
            <person name="Ortseifen V."/>
            <person name="Droste J."/>
            <person name="Brandt D."/>
            <person name="Schlueter L."/>
            <person name="Kutter Y."/>
            <person name="Vinke S."/>
            <person name="Viehoefer P."/>
            <person name="Jacob L."/>
            <person name="Luebke N.-C."/>
            <person name="Schulte-Berndt E."/>
            <person name="Hain C."/>
            <person name="Linder M."/>
            <person name="Schmidt P."/>
            <person name="Wollenschlaeger L."/>
            <person name="Luttermann T."/>
            <person name="Thieme E."/>
            <person name="Hassa J."/>
            <person name="Haak M."/>
            <person name="Wittchen M."/>
            <person name="Mentz A."/>
            <person name="Persicke M."/>
            <person name="Busche T."/>
            <person name="Ruckert C."/>
        </authorList>
    </citation>
    <scope>NUCLEOTIDE SEQUENCE [LARGE SCALE GENOMIC DNA]</scope>
    <source>
        <strain evidence="16">1959</strain>
    </source>
</reference>
<comment type="subcellular location">
    <subcellularLocation>
        <location evidence="2">Cell membrane</location>
    </subcellularLocation>
</comment>
<dbReference type="Gene3D" id="6.10.340.10">
    <property type="match status" value="1"/>
</dbReference>
<organism evidence="15 16">
    <name type="scientific">Corynebacterium kalinowskii</name>
    <dbReference type="NCBI Taxonomy" id="2675216"/>
    <lineage>
        <taxon>Bacteria</taxon>
        <taxon>Bacillati</taxon>
        <taxon>Actinomycetota</taxon>
        <taxon>Actinomycetes</taxon>
        <taxon>Mycobacteriales</taxon>
        <taxon>Corynebacteriaceae</taxon>
        <taxon>Corynebacterium</taxon>
    </lineage>
</organism>
<dbReference type="Gene3D" id="3.30.565.10">
    <property type="entry name" value="Histidine kinase-like ATPase, C-terminal domain"/>
    <property type="match status" value="1"/>
</dbReference>
<evidence type="ECO:0000259" key="14">
    <source>
        <dbReference type="PROSITE" id="PS50885"/>
    </source>
</evidence>
<evidence type="ECO:0000256" key="12">
    <source>
        <dbReference type="SAM" id="Phobius"/>
    </source>
</evidence>
<dbReference type="InterPro" id="IPR003660">
    <property type="entry name" value="HAMP_dom"/>
</dbReference>
<dbReference type="Pfam" id="PF02518">
    <property type="entry name" value="HATPase_c"/>
    <property type="match status" value="1"/>
</dbReference>
<dbReference type="GO" id="GO:0000155">
    <property type="term" value="F:phosphorelay sensor kinase activity"/>
    <property type="evidence" value="ECO:0007669"/>
    <property type="project" value="InterPro"/>
</dbReference>
<feature type="domain" description="HAMP" evidence="14">
    <location>
        <begin position="194"/>
        <end position="246"/>
    </location>
</feature>
<evidence type="ECO:0000256" key="10">
    <source>
        <dbReference type="ARBA" id="ARBA00023136"/>
    </source>
</evidence>
<protein>
    <recommendedName>
        <fullName evidence="3">histidine kinase</fullName>
        <ecNumber evidence="3">2.7.13.3</ecNumber>
    </recommendedName>
</protein>
<dbReference type="CDD" id="cd00082">
    <property type="entry name" value="HisKA"/>
    <property type="match status" value="1"/>
</dbReference>
<proteinExistence type="predicted"/>
<comment type="catalytic activity">
    <reaction evidence="1">
        <text>ATP + protein L-histidine = ADP + protein N-phospho-L-histidine.</text>
        <dbReference type="EC" id="2.7.13.3"/>
    </reaction>
</comment>
<evidence type="ECO:0000256" key="1">
    <source>
        <dbReference type="ARBA" id="ARBA00000085"/>
    </source>
</evidence>
<gene>
    <name evidence="15" type="primary">mprB</name>
    <name evidence="15" type="ORF">CKALI_08370</name>
</gene>
<dbReference type="SUPFAM" id="SSF55874">
    <property type="entry name" value="ATPase domain of HSP90 chaperone/DNA topoisomerase II/histidine kinase"/>
    <property type="match status" value="1"/>
</dbReference>
<dbReference type="PROSITE" id="PS50885">
    <property type="entry name" value="HAMP"/>
    <property type="match status" value="1"/>
</dbReference>
<name>A0A6B8VM78_9CORY</name>
<evidence type="ECO:0000313" key="16">
    <source>
        <dbReference type="Proteomes" id="UP000427071"/>
    </source>
</evidence>
<dbReference type="CDD" id="cd00075">
    <property type="entry name" value="HATPase"/>
    <property type="match status" value="1"/>
</dbReference>
<keyword evidence="16" id="KW-1185">Reference proteome</keyword>
<keyword evidence="5 15" id="KW-0808">Transferase</keyword>
<evidence type="ECO:0000256" key="3">
    <source>
        <dbReference type="ARBA" id="ARBA00012438"/>
    </source>
</evidence>
<keyword evidence="10 12" id="KW-0472">Membrane</keyword>
<keyword evidence="8 12" id="KW-1133">Transmembrane helix</keyword>
<dbReference type="InterPro" id="IPR005467">
    <property type="entry name" value="His_kinase_dom"/>
</dbReference>
<keyword evidence="7 15" id="KW-0418">Kinase</keyword>
<keyword evidence="9" id="KW-0902">Two-component regulatory system</keyword>
<sequence length="484" mass="52961">MILTNPAAEDVPLPRDNWQRSSWSKAPLRWQLAIVTAVMVAAAVSVMTIVAYWTVSTSLNRTVDSNLTTTAQSVLTRSEDPEFQKEIHRELAVFKNYNPDIQIQFFPPGAAQGIGDDIVLVVEGQVIRGETSMTLRNQGDERVIAMNNPAGSTVVLSQDLGPTYTLVSSLGMVLLIIAGLGTLMAIAAGMVVSTTGLRPVTRLQRAVEHVTATDSLEPIEVHGRDELAQLTRSFNDMLESLDASRRRQTELVADAGHELKTPLTSLRTNIELLMMVSKSPTPNFSSADLHDLEKDVIAQIDELSTLIGDLVDLAREDAKQGEMELVDLEDTMASSLERVRRRRPDVQFTFERAEWFLKGDSFALGRATVNLMDNAAKWSPPNGVVRLSMEPINEHSIHVKVADSGPGIPNDERSKVFERFYRSVQARSMPGSGLGLSIVKQVIERHNGTIEVRDSDDGGTLMQITLPGGSTPEAGQASARIASR</sequence>
<feature type="domain" description="Histidine kinase" evidence="13">
    <location>
        <begin position="254"/>
        <end position="470"/>
    </location>
</feature>
<dbReference type="PANTHER" id="PTHR45436">
    <property type="entry name" value="SENSOR HISTIDINE KINASE YKOH"/>
    <property type="match status" value="1"/>
</dbReference>
<evidence type="ECO:0000313" key="15">
    <source>
        <dbReference type="EMBL" id="QGU02534.1"/>
    </source>
</evidence>
<dbReference type="InterPro" id="IPR003594">
    <property type="entry name" value="HATPase_dom"/>
</dbReference>
<dbReference type="PROSITE" id="PS50109">
    <property type="entry name" value="HIS_KIN"/>
    <property type="match status" value="1"/>
</dbReference>
<dbReference type="SMART" id="SM00387">
    <property type="entry name" value="HATPase_c"/>
    <property type="match status" value="1"/>
</dbReference>
<dbReference type="InterPro" id="IPR036890">
    <property type="entry name" value="HATPase_C_sf"/>
</dbReference>
<dbReference type="PRINTS" id="PR00344">
    <property type="entry name" value="BCTRLSENSOR"/>
</dbReference>
<dbReference type="Proteomes" id="UP000427071">
    <property type="component" value="Chromosome"/>
</dbReference>
<feature type="transmembrane region" description="Helical" evidence="12">
    <location>
        <begin position="170"/>
        <end position="192"/>
    </location>
</feature>
<dbReference type="CDD" id="cd06225">
    <property type="entry name" value="HAMP"/>
    <property type="match status" value="1"/>
</dbReference>
<evidence type="ECO:0000256" key="2">
    <source>
        <dbReference type="ARBA" id="ARBA00004236"/>
    </source>
</evidence>
<dbReference type="PANTHER" id="PTHR45436:SF5">
    <property type="entry name" value="SENSOR HISTIDINE KINASE TRCS"/>
    <property type="match status" value="1"/>
</dbReference>
<evidence type="ECO:0000259" key="13">
    <source>
        <dbReference type="PROSITE" id="PS50109"/>
    </source>
</evidence>
<dbReference type="SMART" id="SM00388">
    <property type="entry name" value="HisKA"/>
    <property type="match status" value="1"/>
</dbReference>
<dbReference type="SUPFAM" id="SSF158472">
    <property type="entry name" value="HAMP domain-like"/>
    <property type="match status" value="1"/>
</dbReference>
<dbReference type="GO" id="GO:0005886">
    <property type="term" value="C:plasma membrane"/>
    <property type="evidence" value="ECO:0007669"/>
    <property type="project" value="UniProtKB-SubCell"/>
</dbReference>
<dbReference type="InterPro" id="IPR036097">
    <property type="entry name" value="HisK_dim/P_sf"/>
</dbReference>
<dbReference type="KEGG" id="ckw:CKALI_08370"/>
<feature type="region of interest" description="Disordered" evidence="11">
    <location>
        <begin position="465"/>
        <end position="484"/>
    </location>
</feature>